<evidence type="ECO:0000313" key="2">
    <source>
        <dbReference type="Proteomes" id="UP000228758"/>
    </source>
</evidence>
<accession>A0A2M9CF65</accession>
<name>A0A2M9CF65_9MICO</name>
<sequence length="235" mass="26149">MQPIVSTIAGHALRAVFRAVMLVRRPRPIHAHGVLLEGDLRWYPRRGSSGIPWIDVPPPGHVPVVARASRSAGLPDWAPDVIGLAFRFQSVEGAADVELASTGIGVPSRFMLMAHRSPSRARLGTLLPYRSEKGAVLLCARTLGPADLPAPLDDLAEALEREPWRLRLYYAFPTSRWRAFAELTLRRPPDADRDTGIRFDAVRNPLPGAGIYRWVRAFRQPSYELSQGHSSERVR</sequence>
<evidence type="ECO:0000313" key="1">
    <source>
        <dbReference type="EMBL" id="PJJ70596.1"/>
    </source>
</evidence>
<dbReference type="GO" id="GO:0020037">
    <property type="term" value="F:heme binding"/>
    <property type="evidence" value="ECO:0007669"/>
    <property type="project" value="InterPro"/>
</dbReference>
<comment type="caution">
    <text evidence="1">The sequence shown here is derived from an EMBL/GenBank/DDBJ whole genome shotgun (WGS) entry which is preliminary data.</text>
</comment>
<gene>
    <name evidence="1" type="ORF">CLV46_0118</name>
</gene>
<dbReference type="SUPFAM" id="SSF56634">
    <property type="entry name" value="Heme-dependent catalase-like"/>
    <property type="match status" value="1"/>
</dbReference>
<evidence type="ECO:0008006" key="3">
    <source>
        <dbReference type="Google" id="ProtNLM"/>
    </source>
</evidence>
<dbReference type="InterPro" id="IPR020835">
    <property type="entry name" value="Catalase_sf"/>
</dbReference>
<reference evidence="1 2" key="1">
    <citation type="submission" date="2017-11" db="EMBL/GenBank/DDBJ databases">
        <title>Genomic Encyclopedia of Archaeal and Bacterial Type Strains, Phase II (KMG-II): From Individual Species to Whole Genera.</title>
        <authorList>
            <person name="Goeker M."/>
        </authorList>
    </citation>
    <scope>NUCLEOTIDE SEQUENCE [LARGE SCALE GENOMIC DNA]</scope>
    <source>
        <strain evidence="1 2">DSM 27393</strain>
    </source>
</reference>
<dbReference type="EMBL" id="PGFF01000001">
    <property type="protein sequence ID" value="PJJ70596.1"/>
    <property type="molecule type" value="Genomic_DNA"/>
</dbReference>
<keyword evidence="2" id="KW-1185">Reference proteome</keyword>
<dbReference type="RefSeq" id="WP_100363001.1">
    <property type="nucleotide sequence ID" value="NZ_PGFF01000001.1"/>
</dbReference>
<protein>
    <recommendedName>
        <fullName evidence="3">Phosphodiesterase</fullName>
    </recommendedName>
</protein>
<dbReference type="Proteomes" id="UP000228758">
    <property type="component" value="Unassembled WGS sequence"/>
</dbReference>
<proteinExistence type="predicted"/>
<dbReference type="OrthoDB" id="3368165at2"/>
<dbReference type="AlphaFoldDB" id="A0A2M9CF65"/>
<organism evidence="1 2">
    <name type="scientific">Diaminobutyricimonas aerilata</name>
    <dbReference type="NCBI Taxonomy" id="1162967"/>
    <lineage>
        <taxon>Bacteria</taxon>
        <taxon>Bacillati</taxon>
        <taxon>Actinomycetota</taxon>
        <taxon>Actinomycetes</taxon>
        <taxon>Micrococcales</taxon>
        <taxon>Microbacteriaceae</taxon>
        <taxon>Diaminobutyricimonas</taxon>
    </lineage>
</organism>